<dbReference type="GO" id="GO:0005886">
    <property type="term" value="C:plasma membrane"/>
    <property type="evidence" value="ECO:0007669"/>
    <property type="project" value="TreeGrafter"/>
</dbReference>
<sequence length="315" mass="35710">MSETTPAAISIVVPVHNEEGNVAELHREIVQVCEANGYTYEIIFADDGSRDRTWQIMQGLRPLTAIRLRKNFGQTAAMDAGIKQAQYPYIVTMDGDRQNDPADIPRLLQALEEQRVDIVSGWRKNRKDSFAKRFTSLGARMLRRVLINDGIHDSGCSLKVYKSDCFRGLTLYGEMHRFIPAILKIKGFTIGEIEVHHRPRTAGKTKYNWKRSVKGFLDMISVWFWEKYAVRPLHLLGGLGILALLLAFGVTGIGIGFYMARITLFRFFLPVLAAFLYITSLQLLIFGLMADMMAKSYFGTTKDTPYSVAEVQEQK</sequence>
<proteinExistence type="predicted"/>
<dbReference type="GO" id="GO:0016757">
    <property type="term" value="F:glycosyltransferase activity"/>
    <property type="evidence" value="ECO:0007669"/>
    <property type="project" value="UniProtKB-KW"/>
</dbReference>
<keyword evidence="11" id="KW-1185">Reference proteome</keyword>
<dbReference type="AlphaFoldDB" id="H9UF44"/>
<gene>
    <name evidence="10" type="ordered locus">Spiaf_0028</name>
</gene>
<keyword evidence="5" id="KW-0448">Lipopolysaccharide biosynthesis</keyword>
<evidence type="ECO:0000256" key="5">
    <source>
        <dbReference type="ARBA" id="ARBA00022985"/>
    </source>
</evidence>
<dbReference type="HOGENOM" id="CLU_033536_0_0_12"/>
<dbReference type="Pfam" id="PF00535">
    <property type="entry name" value="Glycos_transf_2"/>
    <property type="match status" value="1"/>
</dbReference>
<evidence type="ECO:0000313" key="10">
    <source>
        <dbReference type="EMBL" id="AFG36137.1"/>
    </source>
</evidence>
<accession>H9UF44</accession>
<evidence type="ECO:0000256" key="8">
    <source>
        <dbReference type="SAM" id="Phobius"/>
    </source>
</evidence>
<dbReference type="PATRIC" id="fig|889378.3.peg.31"/>
<dbReference type="EMBL" id="CP003282">
    <property type="protein sequence ID" value="AFG36137.1"/>
    <property type="molecule type" value="Genomic_DNA"/>
</dbReference>
<keyword evidence="3 10" id="KW-0808">Transferase</keyword>
<keyword evidence="1" id="KW-1003">Cell membrane</keyword>
<keyword evidence="2" id="KW-0328">Glycosyltransferase</keyword>
<dbReference type="InterPro" id="IPR029044">
    <property type="entry name" value="Nucleotide-diphossugar_trans"/>
</dbReference>
<evidence type="ECO:0000256" key="6">
    <source>
        <dbReference type="ARBA" id="ARBA00022989"/>
    </source>
</evidence>
<reference evidence="11" key="1">
    <citation type="journal article" date="2013" name="Stand. Genomic Sci.">
        <title>Complete genome sequence of the halophilic bacterium Spirochaeta africana type strain (Z-7692(T)) from the alkaline Lake Magadi in the East African Rift.</title>
        <authorList>
            <person name="Liolos K."/>
            <person name="Abt B."/>
            <person name="Scheuner C."/>
            <person name="Teshima H."/>
            <person name="Held B."/>
            <person name="Lapidus A."/>
            <person name="Nolan M."/>
            <person name="Lucas S."/>
            <person name="Deshpande S."/>
            <person name="Cheng J.F."/>
            <person name="Tapia R."/>
            <person name="Goodwin L.A."/>
            <person name="Pitluck S."/>
            <person name="Pagani I."/>
            <person name="Ivanova N."/>
            <person name="Mavromatis K."/>
            <person name="Mikhailova N."/>
            <person name="Huntemann M."/>
            <person name="Pati A."/>
            <person name="Chen A."/>
            <person name="Palaniappan K."/>
            <person name="Land M."/>
            <person name="Rohde M."/>
            <person name="Tindall B.J."/>
            <person name="Detter J.C."/>
            <person name="Goker M."/>
            <person name="Bristow J."/>
            <person name="Eisen J.A."/>
            <person name="Markowitz V."/>
            <person name="Hugenholtz P."/>
            <person name="Woyke T."/>
            <person name="Klenk H.P."/>
            <person name="Kyrpides N.C."/>
        </authorList>
    </citation>
    <scope>NUCLEOTIDE SEQUENCE</scope>
    <source>
        <strain evidence="11">ATCC 700263 / DSM 8902 / Z-7692</strain>
    </source>
</reference>
<dbReference type="STRING" id="889378.Spiaf_0028"/>
<evidence type="ECO:0000256" key="7">
    <source>
        <dbReference type="ARBA" id="ARBA00023136"/>
    </source>
</evidence>
<dbReference type="GO" id="GO:0009103">
    <property type="term" value="P:lipopolysaccharide biosynthetic process"/>
    <property type="evidence" value="ECO:0007669"/>
    <property type="project" value="UniProtKB-KW"/>
</dbReference>
<keyword evidence="7 8" id="KW-0472">Membrane</keyword>
<feature type="transmembrane region" description="Helical" evidence="8">
    <location>
        <begin position="235"/>
        <end position="258"/>
    </location>
</feature>
<dbReference type="InterPro" id="IPR050256">
    <property type="entry name" value="Glycosyltransferase_2"/>
</dbReference>
<evidence type="ECO:0000256" key="4">
    <source>
        <dbReference type="ARBA" id="ARBA00022692"/>
    </source>
</evidence>
<keyword evidence="6 8" id="KW-1133">Transmembrane helix</keyword>
<dbReference type="Proteomes" id="UP000007383">
    <property type="component" value="Chromosome"/>
</dbReference>
<evidence type="ECO:0000256" key="3">
    <source>
        <dbReference type="ARBA" id="ARBA00022679"/>
    </source>
</evidence>
<dbReference type="RefSeq" id="WP_014454135.1">
    <property type="nucleotide sequence ID" value="NC_017098.1"/>
</dbReference>
<evidence type="ECO:0000259" key="9">
    <source>
        <dbReference type="Pfam" id="PF00535"/>
    </source>
</evidence>
<dbReference type="OrthoDB" id="9807778at2"/>
<dbReference type="KEGG" id="sfc:Spiaf_0028"/>
<dbReference type="InterPro" id="IPR001173">
    <property type="entry name" value="Glyco_trans_2-like"/>
</dbReference>
<protein>
    <submittedName>
        <fullName evidence="10">Glycosyl transferase</fullName>
    </submittedName>
</protein>
<feature type="domain" description="Glycosyltransferase 2-like" evidence="9">
    <location>
        <begin position="10"/>
        <end position="162"/>
    </location>
</feature>
<dbReference type="PANTHER" id="PTHR48090">
    <property type="entry name" value="UNDECAPRENYL-PHOSPHATE 4-DEOXY-4-FORMAMIDO-L-ARABINOSE TRANSFERASE-RELATED"/>
    <property type="match status" value="1"/>
</dbReference>
<dbReference type="eggNOG" id="COG0463">
    <property type="taxonomic scope" value="Bacteria"/>
</dbReference>
<dbReference type="PANTHER" id="PTHR48090:SF3">
    <property type="entry name" value="UNDECAPRENYL-PHOSPHATE 4-DEOXY-4-FORMAMIDO-L-ARABINOSE TRANSFERASE"/>
    <property type="match status" value="1"/>
</dbReference>
<feature type="transmembrane region" description="Helical" evidence="8">
    <location>
        <begin position="264"/>
        <end position="288"/>
    </location>
</feature>
<organism evidence="10 11">
    <name type="scientific">Spirochaeta africana (strain ATCC 700263 / DSM 8902 / Z-7692)</name>
    <dbReference type="NCBI Taxonomy" id="889378"/>
    <lineage>
        <taxon>Bacteria</taxon>
        <taxon>Pseudomonadati</taxon>
        <taxon>Spirochaetota</taxon>
        <taxon>Spirochaetia</taxon>
        <taxon>Spirochaetales</taxon>
        <taxon>Spirochaetaceae</taxon>
        <taxon>Spirochaeta</taxon>
    </lineage>
</organism>
<dbReference type="Gene3D" id="3.90.550.10">
    <property type="entry name" value="Spore Coat Polysaccharide Biosynthesis Protein SpsA, Chain A"/>
    <property type="match status" value="1"/>
</dbReference>
<dbReference type="SUPFAM" id="SSF53448">
    <property type="entry name" value="Nucleotide-diphospho-sugar transferases"/>
    <property type="match status" value="1"/>
</dbReference>
<dbReference type="CDD" id="cd04187">
    <property type="entry name" value="DPM1_like_bac"/>
    <property type="match status" value="1"/>
</dbReference>
<evidence type="ECO:0000313" key="11">
    <source>
        <dbReference type="Proteomes" id="UP000007383"/>
    </source>
</evidence>
<evidence type="ECO:0000256" key="2">
    <source>
        <dbReference type="ARBA" id="ARBA00022676"/>
    </source>
</evidence>
<name>H9UF44_SPIAZ</name>
<keyword evidence="4 8" id="KW-0812">Transmembrane</keyword>
<evidence type="ECO:0000256" key="1">
    <source>
        <dbReference type="ARBA" id="ARBA00022475"/>
    </source>
</evidence>